<dbReference type="Pfam" id="PF07647">
    <property type="entry name" value="SAM_2"/>
    <property type="match status" value="1"/>
</dbReference>
<dbReference type="SUPFAM" id="SSF47769">
    <property type="entry name" value="SAM/Pointed domain"/>
    <property type="match status" value="1"/>
</dbReference>
<dbReference type="InterPro" id="IPR013761">
    <property type="entry name" value="SAM/pointed_sf"/>
</dbReference>
<dbReference type="InterPro" id="IPR001660">
    <property type="entry name" value="SAM"/>
</dbReference>
<keyword evidence="1" id="KW-0175">Coiled coil</keyword>
<feature type="coiled-coil region" evidence="1">
    <location>
        <begin position="137"/>
        <end position="164"/>
    </location>
</feature>
<feature type="domain" description="SAM" evidence="2">
    <location>
        <begin position="222"/>
        <end position="272"/>
    </location>
</feature>
<proteinExistence type="predicted"/>
<reference evidence="3 4" key="1">
    <citation type="submission" date="2021-06" db="EMBL/GenBank/DDBJ databases">
        <authorList>
            <person name="Kallberg Y."/>
            <person name="Tangrot J."/>
            <person name="Rosling A."/>
        </authorList>
    </citation>
    <scope>NUCLEOTIDE SEQUENCE [LARGE SCALE GENOMIC DNA]</scope>
    <source>
        <strain evidence="3 4">120-4 pot B 10/14</strain>
    </source>
</reference>
<evidence type="ECO:0000313" key="4">
    <source>
        <dbReference type="Proteomes" id="UP000789901"/>
    </source>
</evidence>
<comment type="caution">
    <text evidence="3">The sequence shown here is derived from an EMBL/GenBank/DDBJ whole genome shotgun (WGS) entry which is preliminary data.</text>
</comment>
<dbReference type="Proteomes" id="UP000789901">
    <property type="component" value="Unassembled WGS sequence"/>
</dbReference>
<evidence type="ECO:0000256" key="1">
    <source>
        <dbReference type="SAM" id="Coils"/>
    </source>
</evidence>
<gene>
    <name evidence="3" type="ORF">GMARGA_LOCUS26150</name>
</gene>
<keyword evidence="4" id="KW-1185">Reference proteome</keyword>
<feature type="non-terminal residue" evidence="3">
    <location>
        <position position="320"/>
    </location>
</feature>
<accession>A0ABN7W5K5</accession>
<dbReference type="Gene3D" id="1.10.150.50">
    <property type="entry name" value="Transcription Factor, Ets-1"/>
    <property type="match status" value="2"/>
</dbReference>
<sequence>MLSHSILRRKAFQLKAKTSIISNISPITWITSHDTISIRQSLSFSSSFSSRPSKFTNAFILHLKVDISRVKFNFMKNGIIGSQYRNETTLEHNHNNNSGQIASKITRRSRVTSVIEERRRKQQKFCDEHFNKDHISLELLEGTKLQLSKQLEMLLNRKEFYENNYDKIINYELLENFPMWLEGLGLKHLARYFEGKRWEEIIEMDWQALDVLGIESRLIRDFPAWLDGLDLKYHSSLFEGKTWNEIIDMDSQSLKAIGVNSFTPREKLLTCFWFAKRDLAIKHGTKVPSIELVRHRRFFKDRLAAGTIPPEMVAEIQDKR</sequence>
<dbReference type="EMBL" id="CAJVQB010029979">
    <property type="protein sequence ID" value="CAG8814869.1"/>
    <property type="molecule type" value="Genomic_DNA"/>
</dbReference>
<protein>
    <submittedName>
        <fullName evidence="3">30153_t:CDS:1</fullName>
    </submittedName>
</protein>
<organism evidence="3 4">
    <name type="scientific">Gigaspora margarita</name>
    <dbReference type="NCBI Taxonomy" id="4874"/>
    <lineage>
        <taxon>Eukaryota</taxon>
        <taxon>Fungi</taxon>
        <taxon>Fungi incertae sedis</taxon>
        <taxon>Mucoromycota</taxon>
        <taxon>Glomeromycotina</taxon>
        <taxon>Glomeromycetes</taxon>
        <taxon>Diversisporales</taxon>
        <taxon>Gigasporaceae</taxon>
        <taxon>Gigaspora</taxon>
    </lineage>
</organism>
<evidence type="ECO:0000259" key="2">
    <source>
        <dbReference type="Pfam" id="PF07647"/>
    </source>
</evidence>
<evidence type="ECO:0000313" key="3">
    <source>
        <dbReference type="EMBL" id="CAG8814869.1"/>
    </source>
</evidence>
<name>A0ABN7W5K5_GIGMA</name>